<evidence type="ECO:0000313" key="3">
    <source>
        <dbReference type="Proteomes" id="UP000008281"/>
    </source>
</evidence>
<feature type="domain" description="T20D4.11-like" evidence="1">
    <location>
        <begin position="44"/>
        <end position="169"/>
    </location>
</feature>
<dbReference type="EMBL" id="DS268420">
    <property type="protein sequence ID" value="EFO87719.1"/>
    <property type="molecule type" value="Genomic_DNA"/>
</dbReference>
<gene>
    <name evidence="2" type="ORF">CRE_05574</name>
</gene>
<dbReference type="PANTHER" id="PTHR37429:SF2">
    <property type="entry name" value="DUF19 DOMAIN-CONTAINING PROTEIN"/>
    <property type="match status" value="1"/>
</dbReference>
<dbReference type="eggNOG" id="ENOG502TIQR">
    <property type="taxonomic scope" value="Eukaryota"/>
</dbReference>
<dbReference type="Pfam" id="PF01579">
    <property type="entry name" value="DUF19"/>
    <property type="match status" value="1"/>
</dbReference>
<dbReference type="InterPro" id="IPR002542">
    <property type="entry name" value="T20D4.11-like_dom"/>
</dbReference>
<evidence type="ECO:0000259" key="1">
    <source>
        <dbReference type="Pfam" id="PF01579"/>
    </source>
</evidence>
<dbReference type="OMA" id="KTEKCEA"/>
<evidence type="ECO:0000313" key="2">
    <source>
        <dbReference type="EMBL" id="EFO87719.1"/>
    </source>
</evidence>
<reference evidence="2" key="1">
    <citation type="submission" date="2007-07" db="EMBL/GenBank/DDBJ databases">
        <title>PCAP assembly of the Caenorhabditis remanei genome.</title>
        <authorList>
            <consortium name="The Caenorhabditis remanei Sequencing Consortium"/>
            <person name="Wilson R.K."/>
        </authorList>
    </citation>
    <scope>NUCLEOTIDE SEQUENCE [LARGE SCALE GENOMIC DNA]</scope>
    <source>
        <strain evidence="2">PB4641</strain>
    </source>
</reference>
<dbReference type="InParanoid" id="E3M024"/>
<sequence>MIECSPQKASCLVALFLIIAVYYIFAETNLFTKDLNTFEKDVPKCIPIFDEANRMIAKEINSTKRILKNPEVYSNISAKCEEAIECAESSGSHLKSYYLDGKYNPCMFFAFYHGHFSTCADTLIGKVGDQIPCIETVFHESFNNKTEKCEAYKNSQPCLVRAILNACDVMPEEGKMRKKQTKKDFYADVIYNFVPALCMNY</sequence>
<dbReference type="Proteomes" id="UP000008281">
    <property type="component" value="Unassembled WGS sequence"/>
</dbReference>
<dbReference type="HOGENOM" id="CLU_120142_0_0_1"/>
<dbReference type="AlphaFoldDB" id="E3M024"/>
<protein>
    <recommendedName>
        <fullName evidence="1">T20D4.11-like domain-containing protein</fullName>
    </recommendedName>
</protein>
<dbReference type="PANTHER" id="PTHR37429">
    <property type="entry name" value="PROTEIN CBG19148-RELATED"/>
    <property type="match status" value="1"/>
</dbReference>
<accession>E3M024</accession>
<proteinExistence type="predicted"/>
<organism evidence="3">
    <name type="scientific">Caenorhabditis remanei</name>
    <name type="common">Caenorhabditis vulgaris</name>
    <dbReference type="NCBI Taxonomy" id="31234"/>
    <lineage>
        <taxon>Eukaryota</taxon>
        <taxon>Metazoa</taxon>
        <taxon>Ecdysozoa</taxon>
        <taxon>Nematoda</taxon>
        <taxon>Chromadorea</taxon>
        <taxon>Rhabditida</taxon>
        <taxon>Rhabditina</taxon>
        <taxon>Rhabditomorpha</taxon>
        <taxon>Rhabditoidea</taxon>
        <taxon>Rhabditidae</taxon>
        <taxon>Peloderinae</taxon>
        <taxon>Caenorhabditis</taxon>
    </lineage>
</organism>
<name>E3M024_CAERE</name>
<keyword evidence="3" id="KW-1185">Reference proteome</keyword>
<dbReference type="OrthoDB" id="10335809at2759"/>